<keyword evidence="5" id="KW-0677">Repeat</keyword>
<accession>G0MMK2</accession>
<dbReference type="GO" id="GO:0008270">
    <property type="term" value="F:zinc ion binding"/>
    <property type="evidence" value="ECO:0007669"/>
    <property type="project" value="UniProtKB-KW"/>
</dbReference>
<keyword evidence="9" id="KW-1133">Transmembrane helix</keyword>
<evidence type="ECO:0000313" key="12">
    <source>
        <dbReference type="Proteomes" id="UP000008068"/>
    </source>
</evidence>
<dbReference type="OMA" id="WERECED"/>
<dbReference type="Gene3D" id="1.20.120.1750">
    <property type="match status" value="2"/>
</dbReference>
<keyword evidence="8" id="KW-0862">Zinc</keyword>
<evidence type="ECO:0000256" key="5">
    <source>
        <dbReference type="ARBA" id="ARBA00022737"/>
    </source>
</evidence>
<dbReference type="eggNOG" id="KOG1815">
    <property type="taxonomic scope" value="Eukaryota"/>
</dbReference>
<dbReference type="InterPro" id="IPR002867">
    <property type="entry name" value="IBR_dom"/>
</dbReference>
<dbReference type="EMBL" id="GL379802">
    <property type="protein sequence ID" value="EGT37515.1"/>
    <property type="molecule type" value="Genomic_DNA"/>
</dbReference>
<dbReference type="PANTHER" id="PTHR11685">
    <property type="entry name" value="RBR FAMILY RING FINGER AND IBR DOMAIN-CONTAINING"/>
    <property type="match status" value="1"/>
</dbReference>
<keyword evidence="6" id="KW-0863">Zinc-finger</keyword>
<dbReference type="Proteomes" id="UP000008068">
    <property type="component" value="Unassembled WGS sequence"/>
</dbReference>
<dbReference type="SUPFAM" id="SSF57850">
    <property type="entry name" value="RING/U-box"/>
    <property type="match status" value="3"/>
</dbReference>
<dbReference type="HOGENOM" id="CLU_009823_4_1_1"/>
<keyword evidence="12" id="KW-1185">Reference proteome</keyword>
<evidence type="ECO:0000256" key="2">
    <source>
        <dbReference type="ARBA" id="ARBA00012251"/>
    </source>
</evidence>
<dbReference type="InterPro" id="IPR044066">
    <property type="entry name" value="TRIAD_supradom"/>
</dbReference>
<dbReference type="EC" id="2.3.2.31" evidence="2"/>
<dbReference type="OrthoDB" id="10009520at2759"/>
<proteinExistence type="predicted"/>
<evidence type="ECO:0000259" key="10">
    <source>
        <dbReference type="PROSITE" id="PS51873"/>
    </source>
</evidence>
<dbReference type="Pfam" id="PF01485">
    <property type="entry name" value="IBR"/>
    <property type="match status" value="1"/>
</dbReference>
<dbReference type="GO" id="GO:0061630">
    <property type="term" value="F:ubiquitin protein ligase activity"/>
    <property type="evidence" value="ECO:0007669"/>
    <property type="project" value="UniProtKB-EC"/>
</dbReference>
<keyword evidence="4" id="KW-0479">Metal-binding</keyword>
<evidence type="ECO:0000256" key="6">
    <source>
        <dbReference type="ARBA" id="ARBA00022771"/>
    </source>
</evidence>
<dbReference type="Gene3D" id="3.30.40.10">
    <property type="entry name" value="Zinc/RING finger domain, C3HC4 (zinc finger)"/>
    <property type="match status" value="1"/>
</dbReference>
<keyword evidence="9" id="KW-0812">Transmembrane</keyword>
<comment type="catalytic activity">
    <reaction evidence="1">
        <text>[E2 ubiquitin-conjugating enzyme]-S-ubiquitinyl-L-cysteine + [acceptor protein]-L-lysine = [E2 ubiquitin-conjugating enzyme]-L-cysteine + [acceptor protein]-N(6)-ubiquitinyl-L-lysine.</text>
        <dbReference type="EC" id="2.3.2.31"/>
    </reaction>
</comment>
<evidence type="ECO:0000313" key="11">
    <source>
        <dbReference type="EMBL" id="EGT37515.1"/>
    </source>
</evidence>
<dbReference type="GO" id="GO:0016567">
    <property type="term" value="P:protein ubiquitination"/>
    <property type="evidence" value="ECO:0007669"/>
    <property type="project" value="InterPro"/>
</dbReference>
<dbReference type="STRING" id="135651.G0MMK2"/>
<dbReference type="SMART" id="SM00647">
    <property type="entry name" value="IBR"/>
    <property type="match status" value="1"/>
</dbReference>
<gene>
    <name evidence="11" type="ORF">CAEBREN_16632</name>
</gene>
<evidence type="ECO:0000256" key="7">
    <source>
        <dbReference type="ARBA" id="ARBA00022786"/>
    </source>
</evidence>
<dbReference type="InterPro" id="IPR013083">
    <property type="entry name" value="Znf_RING/FYVE/PHD"/>
</dbReference>
<keyword evidence="7" id="KW-0833">Ubl conjugation pathway</keyword>
<feature type="domain" description="RING-type" evidence="10">
    <location>
        <begin position="86"/>
        <end position="309"/>
    </location>
</feature>
<name>G0MMK2_CAEBE</name>
<dbReference type="InParanoid" id="G0MMK2"/>
<organism evidence="12">
    <name type="scientific">Caenorhabditis brenneri</name>
    <name type="common">Nematode worm</name>
    <dbReference type="NCBI Taxonomy" id="135651"/>
    <lineage>
        <taxon>Eukaryota</taxon>
        <taxon>Metazoa</taxon>
        <taxon>Ecdysozoa</taxon>
        <taxon>Nematoda</taxon>
        <taxon>Chromadorea</taxon>
        <taxon>Rhabditida</taxon>
        <taxon>Rhabditina</taxon>
        <taxon>Rhabditomorpha</taxon>
        <taxon>Rhabditoidea</taxon>
        <taxon>Rhabditidae</taxon>
        <taxon>Peloderinae</taxon>
        <taxon>Caenorhabditis</taxon>
    </lineage>
</organism>
<keyword evidence="3" id="KW-0808">Transferase</keyword>
<evidence type="ECO:0000256" key="1">
    <source>
        <dbReference type="ARBA" id="ARBA00001798"/>
    </source>
</evidence>
<feature type="transmembrane region" description="Helical" evidence="9">
    <location>
        <begin position="379"/>
        <end position="407"/>
    </location>
</feature>
<evidence type="ECO:0000256" key="4">
    <source>
        <dbReference type="ARBA" id="ARBA00022723"/>
    </source>
</evidence>
<evidence type="ECO:0000256" key="8">
    <source>
        <dbReference type="ARBA" id="ARBA00022833"/>
    </source>
</evidence>
<dbReference type="AlphaFoldDB" id="G0MMK2"/>
<evidence type="ECO:0000256" key="9">
    <source>
        <dbReference type="SAM" id="Phobius"/>
    </source>
</evidence>
<protein>
    <recommendedName>
        <fullName evidence="2">RBR-type E3 ubiquitin transferase</fullName>
        <ecNumber evidence="2">2.3.2.31</ecNumber>
    </recommendedName>
</protein>
<reference evidence="12" key="1">
    <citation type="submission" date="2011-07" db="EMBL/GenBank/DDBJ databases">
        <authorList>
            <consortium name="Caenorhabditis brenneri Sequencing and Analysis Consortium"/>
            <person name="Wilson R.K."/>
        </authorList>
    </citation>
    <scope>NUCLEOTIDE SEQUENCE [LARGE SCALE GENOMIC DNA]</scope>
    <source>
        <strain evidence="12">PB2801</strain>
    </source>
</reference>
<dbReference type="PROSITE" id="PS51873">
    <property type="entry name" value="TRIAD"/>
    <property type="match status" value="1"/>
</dbReference>
<keyword evidence="9" id="KW-0472">Membrane</keyword>
<sequence>MSFEMSTFAAATKQALTRDDILNEISSDVSRVQLHLEVNSFHSLALLLKFEWDIVALKESFHASQDLSEFLTDSNVSLKTDSVAPIHPECQLCLAEEDVKGLACRHMACGLCWKAYLKTKIESGNPSIECFDCPLLICNDRLKPLLRKSELLTAYQELIVNSYVESTSYLTWCSKNCGNVVRRSGSNIVSCSCDAKFCFQCKLDPHTPASCDQMRQWERECEDHKELGRFADKQSWEWIQSNTQDCPKCWAPIQKNGGCNHMSCENPKATIVRPNLEKIASYLMPFNYQKQKLENTNDSSLISECRRVLMYSYVYAYYQEPGKVMEHFEQLQKELRDQLDMEKFKQNLQKCEQLRNSILDYCISSQTGKKVGKKKTKDCCYITSVFFLVLLLCFILAASIALTVIWFV</sequence>
<evidence type="ECO:0000256" key="3">
    <source>
        <dbReference type="ARBA" id="ARBA00022679"/>
    </source>
</evidence>
<dbReference type="InterPro" id="IPR031127">
    <property type="entry name" value="E3_UB_ligase_RBR"/>
</dbReference>